<protein>
    <recommendedName>
        <fullName evidence="2">Biogenesis of lysosome-related organelles complex 1 subunit 1</fullName>
    </recommendedName>
</protein>
<evidence type="ECO:0000313" key="4">
    <source>
        <dbReference type="EMBL" id="KAJ8751340.1"/>
    </source>
</evidence>
<dbReference type="InterPro" id="IPR009395">
    <property type="entry name" value="BLOC1S1"/>
</dbReference>
<keyword evidence="5" id="KW-1185">Reference proteome</keyword>
<evidence type="ECO:0000256" key="3">
    <source>
        <dbReference type="SAM" id="MobiDB-lite"/>
    </source>
</evidence>
<dbReference type="PANTHER" id="PTHR13073:SF0">
    <property type="entry name" value="BIOGENESIS OF LYSOSOME-RELATED ORGANELLES COMPLEX 1 SUBUNIT 1"/>
    <property type="match status" value="1"/>
</dbReference>
<accession>A0AAV8SH33</accession>
<dbReference type="Proteomes" id="UP001159364">
    <property type="component" value="Linkage Group LG11"/>
</dbReference>
<evidence type="ECO:0000256" key="2">
    <source>
        <dbReference type="ARBA" id="ARBA00019577"/>
    </source>
</evidence>
<dbReference type="AlphaFoldDB" id="A0AAV8SH33"/>
<dbReference type="GO" id="GO:0016197">
    <property type="term" value="P:endosomal transport"/>
    <property type="evidence" value="ECO:0007669"/>
    <property type="project" value="TreeGrafter"/>
</dbReference>
<comment type="similarity">
    <text evidence="1">Belongs to the BLOC1S1 family.</text>
</comment>
<feature type="compositionally biased region" description="Polar residues" evidence="3">
    <location>
        <begin position="1"/>
        <end position="16"/>
    </location>
</feature>
<dbReference type="Pfam" id="PF06320">
    <property type="entry name" value="GCN5L1"/>
    <property type="match status" value="1"/>
</dbReference>
<feature type="region of interest" description="Disordered" evidence="3">
    <location>
        <begin position="1"/>
        <end position="32"/>
    </location>
</feature>
<organism evidence="4 5">
    <name type="scientific">Erythroxylum novogranatense</name>
    <dbReference type="NCBI Taxonomy" id="1862640"/>
    <lineage>
        <taxon>Eukaryota</taxon>
        <taxon>Viridiplantae</taxon>
        <taxon>Streptophyta</taxon>
        <taxon>Embryophyta</taxon>
        <taxon>Tracheophyta</taxon>
        <taxon>Spermatophyta</taxon>
        <taxon>Magnoliopsida</taxon>
        <taxon>eudicotyledons</taxon>
        <taxon>Gunneridae</taxon>
        <taxon>Pentapetalae</taxon>
        <taxon>rosids</taxon>
        <taxon>fabids</taxon>
        <taxon>Malpighiales</taxon>
        <taxon>Erythroxylaceae</taxon>
        <taxon>Erythroxylum</taxon>
    </lineage>
</organism>
<dbReference type="PANTHER" id="PTHR13073">
    <property type="entry name" value="BLOC-1 COMPLEX SUBUNIT 1"/>
    <property type="match status" value="1"/>
</dbReference>
<proteinExistence type="inferred from homology"/>
<dbReference type="EMBL" id="JAIWQS010000011">
    <property type="protein sequence ID" value="KAJ8751340.1"/>
    <property type="molecule type" value="Genomic_DNA"/>
</dbReference>
<name>A0AAV8SH33_9ROSI</name>
<gene>
    <name evidence="4" type="ORF">K2173_016528</name>
</gene>
<evidence type="ECO:0000256" key="1">
    <source>
        <dbReference type="ARBA" id="ARBA00007133"/>
    </source>
</evidence>
<comment type="caution">
    <text evidence="4">The sequence shown here is derived from an EMBL/GenBank/DDBJ whole genome shotgun (WGS) entry which is preliminary data.</text>
</comment>
<dbReference type="GO" id="GO:0031083">
    <property type="term" value="C:BLOC-1 complex"/>
    <property type="evidence" value="ECO:0007669"/>
    <property type="project" value="InterPro"/>
</dbReference>
<sequence>MNTTQLPPSRSHSVASPSEMEKSQADTGNLQASLTQLINDHNRSSLRLREHTEKAKRDAIRKAVRVSDLLVDAVNGGVEQSFVNEKRIELEIRLLSATIARFMKQTDRWLATTHAFNTAFKRS</sequence>
<evidence type="ECO:0000313" key="5">
    <source>
        <dbReference type="Proteomes" id="UP001159364"/>
    </source>
</evidence>
<reference evidence="4 5" key="1">
    <citation type="submission" date="2021-09" db="EMBL/GenBank/DDBJ databases">
        <title>Genomic insights and catalytic innovation underlie evolution of tropane alkaloids biosynthesis.</title>
        <authorList>
            <person name="Wang Y.-J."/>
            <person name="Tian T."/>
            <person name="Huang J.-P."/>
            <person name="Huang S.-X."/>
        </authorList>
    </citation>
    <scope>NUCLEOTIDE SEQUENCE [LARGE SCALE GENOMIC DNA]</scope>
    <source>
        <strain evidence="4">KIB-2018</strain>
        <tissue evidence="4">Leaf</tissue>
    </source>
</reference>